<dbReference type="EMBL" id="KQ257461">
    <property type="protein sequence ID" value="KNC98146.1"/>
    <property type="molecule type" value="Genomic_DNA"/>
</dbReference>
<dbReference type="Proteomes" id="UP000053201">
    <property type="component" value="Unassembled WGS sequence"/>
</dbReference>
<protein>
    <submittedName>
        <fullName evidence="3">Uncharacterized protein</fullName>
    </submittedName>
</protein>
<evidence type="ECO:0000313" key="4">
    <source>
        <dbReference type="Proteomes" id="UP000053201"/>
    </source>
</evidence>
<dbReference type="InParanoid" id="A0A0L0HB35"/>
<reference evidence="3 4" key="1">
    <citation type="submission" date="2009-08" db="EMBL/GenBank/DDBJ databases">
        <title>The Genome Sequence of Spizellomyces punctatus strain DAOM BR117.</title>
        <authorList>
            <consortium name="The Broad Institute Genome Sequencing Platform"/>
            <person name="Russ C."/>
            <person name="Cuomo C."/>
            <person name="Shea T."/>
            <person name="Young S.K."/>
            <person name="Zeng Q."/>
            <person name="Koehrsen M."/>
            <person name="Haas B."/>
            <person name="Borodovsky M."/>
            <person name="Guigo R."/>
            <person name="Alvarado L."/>
            <person name="Berlin A."/>
            <person name="Bochicchio J."/>
            <person name="Borenstein D."/>
            <person name="Chapman S."/>
            <person name="Chen Z."/>
            <person name="Engels R."/>
            <person name="Freedman E."/>
            <person name="Gellesch M."/>
            <person name="Goldberg J."/>
            <person name="Griggs A."/>
            <person name="Gujja S."/>
            <person name="Heiman D."/>
            <person name="Hepburn T."/>
            <person name="Howarth C."/>
            <person name="Jen D."/>
            <person name="Larson L."/>
            <person name="Lewis B."/>
            <person name="Mehta T."/>
            <person name="Park D."/>
            <person name="Pearson M."/>
            <person name="Roberts A."/>
            <person name="Saif S."/>
            <person name="Shenoy N."/>
            <person name="Sisk P."/>
            <person name="Stolte C."/>
            <person name="Sykes S."/>
            <person name="Thomson T."/>
            <person name="Walk T."/>
            <person name="White J."/>
            <person name="Yandava C."/>
            <person name="Burger G."/>
            <person name="Gray M.W."/>
            <person name="Holland P.W.H."/>
            <person name="King N."/>
            <person name="Lang F.B.F."/>
            <person name="Roger A.J."/>
            <person name="Ruiz-Trillo I."/>
            <person name="Lander E."/>
            <person name="Nusbaum C."/>
        </authorList>
    </citation>
    <scope>NUCLEOTIDE SEQUENCE [LARGE SCALE GENOMIC DNA]</scope>
    <source>
        <strain evidence="3 4">DAOM BR117</strain>
    </source>
</reference>
<evidence type="ECO:0000256" key="1">
    <source>
        <dbReference type="SAM" id="MobiDB-lite"/>
    </source>
</evidence>
<evidence type="ECO:0000313" key="3">
    <source>
        <dbReference type="EMBL" id="KNC98146.1"/>
    </source>
</evidence>
<feature type="compositionally biased region" description="Low complexity" evidence="1">
    <location>
        <begin position="314"/>
        <end position="331"/>
    </location>
</feature>
<keyword evidence="4" id="KW-1185">Reference proteome</keyword>
<proteinExistence type="predicted"/>
<feature type="region of interest" description="Disordered" evidence="1">
    <location>
        <begin position="406"/>
        <end position="481"/>
    </location>
</feature>
<feature type="region of interest" description="Disordered" evidence="1">
    <location>
        <begin position="314"/>
        <end position="333"/>
    </location>
</feature>
<feature type="region of interest" description="Disordered" evidence="1">
    <location>
        <begin position="1"/>
        <end position="25"/>
    </location>
</feature>
<name>A0A0L0HB35_SPIPD</name>
<organism evidence="3 4">
    <name type="scientific">Spizellomyces punctatus (strain DAOM BR117)</name>
    <dbReference type="NCBI Taxonomy" id="645134"/>
    <lineage>
        <taxon>Eukaryota</taxon>
        <taxon>Fungi</taxon>
        <taxon>Fungi incertae sedis</taxon>
        <taxon>Chytridiomycota</taxon>
        <taxon>Chytridiomycota incertae sedis</taxon>
        <taxon>Chytridiomycetes</taxon>
        <taxon>Spizellomycetales</taxon>
        <taxon>Spizellomycetaceae</taxon>
        <taxon>Spizellomyces</taxon>
    </lineage>
</organism>
<feature type="transmembrane region" description="Helical" evidence="2">
    <location>
        <begin position="359"/>
        <end position="382"/>
    </location>
</feature>
<feature type="compositionally biased region" description="Basic and acidic residues" evidence="1">
    <location>
        <begin position="437"/>
        <end position="448"/>
    </location>
</feature>
<dbReference type="AlphaFoldDB" id="A0A0L0HB35"/>
<keyword evidence="2" id="KW-1133">Transmembrane helix</keyword>
<gene>
    <name evidence="3" type="ORF">SPPG_06550</name>
</gene>
<dbReference type="OrthoDB" id="10651803at2759"/>
<keyword evidence="2" id="KW-0472">Membrane</keyword>
<accession>A0A0L0HB35</accession>
<evidence type="ECO:0000256" key="2">
    <source>
        <dbReference type="SAM" id="Phobius"/>
    </source>
</evidence>
<dbReference type="VEuPathDB" id="FungiDB:SPPG_06550"/>
<keyword evidence="2" id="KW-0812">Transmembrane</keyword>
<sequence length="481" mass="51235">MTPHMNDSLPACTRPASPPTPTVSRTDCTTILDGLMYVPPTPTNTALPPSVTGLGNSYGVPSKPLCAGIYSFSFSVYGGPDSRFTVGVFSSTDRSRRWFEDSVVLMLPVGISGACGHLNVPEHNSANSWAVGAWQETGDKDLNIQYSMALQTNDSLPACTTPPTPTVSSTYCTSVLEEQMYIPPMPTSTALPPTTMEFGNAFIWPGNPLCAGTYSFSFFVFWYQQGPDSRVTVGVFSSVDDTTKWWQDSVMLMLPVGNSGECGHLNFPEQRSAFSWAVGAWQETGYSNIGIQYRLALQTNDSLPACTRPVSSVSSTDLTSVSSPTPSMSSTDLNVSGLGDSKLAAVSWFDQPVSISKSALVGGVVGIAVAGAAIALLAVALVQFVKTRHRRKVNVVNLEMPPVEPTPIEYDTGPKDNVGGDVAAEPLSAAPSPAEQQKNELTEEKLENGEEMGTRAPEVTEAEAPANTVENLDSSHIAEEP</sequence>
<dbReference type="RefSeq" id="XP_016606186.1">
    <property type="nucleotide sequence ID" value="XM_016754751.1"/>
</dbReference>
<dbReference type="GeneID" id="27689843"/>
<feature type="compositionally biased region" description="Low complexity" evidence="1">
    <location>
        <begin position="423"/>
        <end position="436"/>
    </location>
</feature>